<dbReference type="Proteomes" id="UP001066276">
    <property type="component" value="Chromosome 2_2"/>
</dbReference>
<comment type="caution">
    <text evidence="1">The sequence shown here is derived from an EMBL/GenBank/DDBJ whole genome shotgun (WGS) entry which is preliminary data.</text>
</comment>
<gene>
    <name evidence="1" type="ORF">NDU88_001403</name>
</gene>
<accession>A0AAV7UTY1</accession>
<organism evidence="1 2">
    <name type="scientific">Pleurodeles waltl</name>
    <name type="common">Iberian ribbed newt</name>
    <dbReference type="NCBI Taxonomy" id="8319"/>
    <lineage>
        <taxon>Eukaryota</taxon>
        <taxon>Metazoa</taxon>
        <taxon>Chordata</taxon>
        <taxon>Craniata</taxon>
        <taxon>Vertebrata</taxon>
        <taxon>Euteleostomi</taxon>
        <taxon>Amphibia</taxon>
        <taxon>Batrachia</taxon>
        <taxon>Caudata</taxon>
        <taxon>Salamandroidea</taxon>
        <taxon>Salamandridae</taxon>
        <taxon>Pleurodelinae</taxon>
        <taxon>Pleurodeles</taxon>
    </lineage>
</organism>
<reference evidence="1" key="1">
    <citation type="journal article" date="2022" name="bioRxiv">
        <title>Sequencing and chromosome-scale assembly of the giantPleurodeles waltlgenome.</title>
        <authorList>
            <person name="Brown T."/>
            <person name="Elewa A."/>
            <person name="Iarovenko S."/>
            <person name="Subramanian E."/>
            <person name="Araus A.J."/>
            <person name="Petzold A."/>
            <person name="Susuki M."/>
            <person name="Suzuki K.-i.T."/>
            <person name="Hayashi T."/>
            <person name="Toyoda A."/>
            <person name="Oliveira C."/>
            <person name="Osipova E."/>
            <person name="Leigh N.D."/>
            <person name="Simon A."/>
            <person name="Yun M.H."/>
        </authorList>
    </citation>
    <scope>NUCLEOTIDE SEQUENCE</scope>
    <source>
        <strain evidence="1">20211129_DDA</strain>
        <tissue evidence="1">Liver</tissue>
    </source>
</reference>
<evidence type="ECO:0000313" key="1">
    <source>
        <dbReference type="EMBL" id="KAJ1192091.1"/>
    </source>
</evidence>
<keyword evidence="2" id="KW-1185">Reference proteome</keyword>
<evidence type="ECO:0008006" key="3">
    <source>
        <dbReference type="Google" id="ProtNLM"/>
    </source>
</evidence>
<sequence>MLLIPATVVPLICVLGLRKRGSEGQKLVARSWRRRPDWRGGVVSPKGRGRRARSGCKAAWRAADIVMTRACLLYFI</sequence>
<evidence type="ECO:0000313" key="2">
    <source>
        <dbReference type="Proteomes" id="UP001066276"/>
    </source>
</evidence>
<name>A0AAV7UTY1_PLEWA</name>
<dbReference type="AlphaFoldDB" id="A0AAV7UTY1"/>
<dbReference type="EMBL" id="JANPWB010000004">
    <property type="protein sequence ID" value="KAJ1192091.1"/>
    <property type="molecule type" value="Genomic_DNA"/>
</dbReference>
<proteinExistence type="predicted"/>
<protein>
    <recommendedName>
        <fullName evidence="3">Secreted protein</fullName>
    </recommendedName>
</protein>